<protein>
    <submittedName>
        <fullName evidence="1">Uncharacterized protein</fullName>
    </submittedName>
</protein>
<gene>
    <name evidence="2" type="ORF">P799_21725</name>
    <name evidence="1" type="ORF">P799_24435</name>
</gene>
<name>W7RFL2_LYSSH</name>
<evidence type="ECO:0000313" key="2">
    <source>
        <dbReference type="EMBL" id="EWH30986.1"/>
    </source>
</evidence>
<dbReference type="Proteomes" id="UP000023555">
    <property type="component" value="Unassembled WGS sequence"/>
</dbReference>
<reference evidence="1 3" key="1">
    <citation type="journal article" date="2015" name="Stand. Genomic Sci.">
        <title>Genome sequence and description of the mosquitocidal and heavy metal tolerant strain Lysinibacillus sphaericus CBAM5.</title>
        <authorList>
            <person name="Pena-Montenegro T.D."/>
            <person name="Lozano L."/>
            <person name="Dussan J."/>
        </authorList>
    </citation>
    <scope>NUCLEOTIDE SEQUENCE [LARGE SCALE GENOMIC DNA]</scope>
    <source>
        <strain evidence="1">CBAM5</strain>
    </source>
</reference>
<dbReference type="EMBL" id="AYKQ01000059">
    <property type="protein sequence ID" value="EWH30677.1"/>
    <property type="molecule type" value="Genomic_DNA"/>
</dbReference>
<comment type="caution">
    <text evidence="1">The sequence shown here is derived from an EMBL/GenBank/DDBJ whole genome shotgun (WGS) entry which is preliminary data.</text>
</comment>
<evidence type="ECO:0000313" key="1">
    <source>
        <dbReference type="EMBL" id="EWH30677.1"/>
    </source>
</evidence>
<accession>W7RFL2</accession>
<dbReference type="EMBL" id="AYKQ01000028">
    <property type="protein sequence ID" value="EWH30986.1"/>
    <property type="molecule type" value="Genomic_DNA"/>
</dbReference>
<proteinExistence type="predicted"/>
<dbReference type="HOGENOM" id="CLU_3345511_0_0_9"/>
<dbReference type="AlphaFoldDB" id="W7RFL2"/>
<evidence type="ECO:0000313" key="3">
    <source>
        <dbReference type="Proteomes" id="UP000023555"/>
    </source>
</evidence>
<organism evidence="1 3">
    <name type="scientific">Lysinibacillus sphaericus CBAM5</name>
    <dbReference type="NCBI Taxonomy" id="1400869"/>
    <lineage>
        <taxon>Bacteria</taxon>
        <taxon>Bacillati</taxon>
        <taxon>Bacillota</taxon>
        <taxon>Bacilli</taxon>
        <taxon>Bacillales</taxon>
        <taxon>Bacillaceae</taxon>
        <taxon>Lysinibacillus</taxon>
    </lineage>
</organism>
<sequence length="37" mass="4503">MYYQTLEIQGFFLFDLQLTTSLQKKPKYSVLYFGFED</sequence>